<dbReference type="GO" id="GO:0005886">
    <property type="term" value="C:plasma membrane"/>
    <property type="evidence" value="ECO:0007669"/>
    <property type="project" value="TreeGrafter"/>
</dbReference>
<dbReference type="SMART" id="SM00568">
    <property type="entry name" value="GRAM"/>
    <property type="match status" value="1"/>
</dbReference>
<dbReference type="CDD" id="cd13220">
    <property type="entry name" value="PH-GRAM_GRAMDC"/>
    <property type="match status" value="1"/>
</dbReference>
<dbReference type="OrthoDB" id="74360at2759"/>
<feature type="compositionally biased region" description="Acidic residues" evidence="1">
    <location>
        <begin position="173"/>
        <end position="188"/>
    </location>
</feature>
<dbReference type="GO" id="GO:0032934">
    <property type="term" value="F:sterol binding"/>
    <property type="evidence" value="ECO:0007669"/>
    <property type="project" value="TreeGrafter"/>
</dbReference>
<feature type="domain" description="GRAM" evidence="3">
    <location>
        <begin position="21"/>
        <end position="88"/>
    </location>
</feature>
<dbReference type="PANTHER" id="PTHR23319">
    <property type="entry name" value="GRAM DOMAIN CONTAINING 1B, ISOFORM E"/>
    <property type="match status" value="1"/>
</dbReference>
<dbReference type="GO" id="GO:0032366">
    <property type="term" value="P:intracellular sterol transport"/>
    <property type="evidence" value="ECO:0007669"/>
    <property type="project" value="TreeGrafter"/>
</dbReference>
<sequence>MNAKDSESKDHSPLRRKSKYDKFHKLFKTVPAEEYPLNDYSCAYIGDILLHGSIYISQNWICFYSKIRARGRRLQIPLEKVISITREKTALVFPNAIGVQTAEEKYTFGSFLMRDNAYKFINTVWKKSQTIKTIQNDHKFDLLKEKTVLNKSVSAPAFSNGTLESDNQFHEEAVEEEDEEEEEEEQEEACLRKENAQERVNCDSDRETLQNTSSFNQNNNLIMSDSSDVGPCNLCDNSNGEKQDTAKLCENGKPPTSSVRKDPAAGKGPMIRAVNIPYIFECFEVQKMIAAFSELSSKFQKIPRTNLLLAVCSVMILFLMLSAVALTYKILVLQARIDGKEFWTPMAKQSWRNNMYSSFYDLEASSHVATIRQLHQVLEANLHVLEEVCMGMNLKSLQATTGKQFSCPTKEEDCKNSKL</sequence>
<dbReference type="PANTHER" id="PTHR23319:SF4">
    <property type="entry name" value="GRAM DOMAIN CONTAINING 1B, ISOFORM E"/>
    <property type="match status" value="1"/>
</dbReference>
<reference evidence="4" key="1">
    <citation type="submission" date="2022-08" db="UniProtKB">
        <authorList>
            <consortium name="EnsemblMetazoa"/>
        </authorList>
    </citation>
    <scope>IDENTIFICATION</scope>
    <source>
        <strain evidence="4">05x7-T-G4-1.051#20</strain>
    </source>
</reference>
<feature type="region of interest" description="Disordered" evidence="1">
    <location>
        <begin position="157"/>
        <end position="221"/>
    </location>
</feature>
<dbReference type="EnsemblMetazoa" id="G11715.3">
    <property type="protein sequence ID" value="G11715.3:cds"/>
    <property type="gene ID" value="G11715"/>
</dbReference>
<dbReference type="GO" id="GO:0005789">
    <property type="term" value="C:endoplasmic reticulum membrane"/>
    <property type="evidence" value="ECO:0007669"/>
    <property type="project" value="TreeGrafter"/>
</dbReference>
<keyword evidence="2" id="KW-1133">Transmembrane helix</keyword>
<keyword evidence="5" id="KW-1185">Reference proteome</keyword>
<keyword evidence="2" id="KW-0472">Membrane</keyword>
<dbReference type="InterPro" id="IPR011993">
    <property type="entry name" value="PH-like_dom_sf"/>
</dbReference>
<dbReference type="InterPro" id="IPR051482">
    <property type="entry name" value="Cholesterol_transport"/>
</dbReference>
<keyword evidence="2" id="KW-0812">Transmembrane</keyword>
<dbReference type="AlphaFoldDB" id="A0A8W8HYJ2"/>
<feature type="compositionally biased region" description="Polar residues" evidence="1">
    <location>
        <begin position="157"/>
        <end position="166"/>
    </location>
</feature>
<dbReference type="Gene3D" id="2.30.29.30">
    <property type="entry name" value="Pleckstrin-homology domain (PH domain)/Phosphotyrosine-binding domain (PTB)"/>
    <property type="match status" value="1"/>
</dbReference>
<dbReference type="Proteomes" id="UP000005408">
    <property type="component" value="Unassembled WGS sequence"/>
</dbReference>
<dbReference type="OMA" id="QLPVCNV"/>
<name>A0A8W8HYJ2_MAGGI</name>
<evidence type="ECO:0000313" key="5">
    <source>
        <dbReference type="Proteomes" id="UP000005408"/>
    </source>
</evidence>
<organism evidence="4 5">
    <name type="scientific">Magallana gigas</name>
    <name type="common">Pacific oyster</name>
    <name type="synonym">Crassostrea gigas</name>
    <dbReference type="NCBI Taxonomy" id="29159"/>
    <lineage>
        <taxon>Eukaryota</taxon>
        <taxon>Metazoa</taxon>
        <taxon>Spiralia</taxon>
        <taxon>Lophotrochozoa</taxon>
        <taxon>Mollusca</taxon>
        <taxon>Bivalvia</taxon>
        <taxon>Autobranchia</taxon>
        <taxon>Pteriomorphia</taxon>
        <taxon>Ostreida</taxon>
        <taxon>Ostreoidea</taxon>
        <taxon>Ostreidae</taxon>
        <taxon>Magallana</taxon>
    </lineage>
</organism>
<feature type="transmembrane region" description="Helical" evidence="2">
    <location>
        <begin position="307"/>
        <end position="331"/>
    </location>
</feature>
<feature type="region of interest" description="Disordered" evidence="1">
    <location>
        <begin position="246"/>
        <end position="266"/>
    </location>
</feature>
<feature type="compositionally biased region" description="Polar residues" evidence="1">
    <location>
        <begin position="209"/>
        <end position="221"/>
    </location>
</feature>
<evidence type="ECO:0000259" key="3">
    <source>
        <dbReference type="SMART" id="SM00568"/>
    </source>
</evidence>
<dbReference type="InterPro" id="IPR004182">
    <property type="entry name" value="GRAM"/>
</dbReference>
<evidence type="ECO:0000256" key="1">
    <source>
        <dbReference type="SAM" id="MobiDB-lite"/>
    </source>
</evidence>
<accession>A0A8W8HYJ2</accession>
<proteinExistence type="predicted"/>
<evidence type="ECO:0000313" key="4">
    <source>
        <dbReference type="EnsemblMetazoa" id="G11715.3:cds"/>
    </source>
</evidence>
<dbReference type="GO" id="GO:0140268">
    <property type="term" value="C:endoplasmic reticulum-plasma membrane contact site"/>
    <property type="evidence" value="ECO:0007669"/>
    <property type="project" value="TreeGrafter"/>
</dbReference>
<dbReference type="GO" id="GO:0120015">
    <property type="term" value="F:sterol transfer activity"/>
    <property type="evidence" value="ECO:0007669"/>
    <property type="project" value="TreeGrafter"/>
</dbReference>
<protein>
    <recommendedName>
        <fullName evidence="3">GRAM domain-containing protein</fullName>
    </recommendedName>
</protein>
<feature type="compositionally biased region" description="Basic and acidic residues" evidence="1">
    <location>
        <begin position="189"/>
        <end position="208"/>
    </location>
</feature>
<dbReference type="Pfam" id="PF02893">
    <property type="entry name" value="GRAM"/>
    <property type="match status" value="1"/>
</dbReference>
<evidence type="ECO:0000256" key="2">
    <source>
        <dbReference type="SAM" id="Phobius"/>
    </source>
</evidence>